<evidence type="ECO:0008006" key="3">
    <source>
        <dbReference type="Google" id="ProtNLM"/>
    </source>
</evidence>
<dbReference type="RefSeq" id="WP_202869456.1">
    <property type="nucleotide sequence ID" value="NZ_SNWQ01000003.1"/>
</dbReference>
<organism evidence="1 2">
    <name type="scientific">Kribbella caucasensis</name>
    <dbReference type="NCBI Taxonomy" id="2512215"/>
    <lineage>
        <taxon>Bacteria</taxon>
        <taxon>Bacillati</taxon>
        <taxon>Actinomycetota</taxon>
        <taxon>Actinomycetes</taxon>
        <taxon>Propionibacteriales</taxon>
        <taxon>Kribbellaceae</taxon>
        <taxon>Kribbella</taxon>
    </lineage>
</organism>
<dbReference type="EMBL" id="SNWQ01000003">
    <property type="protein sequence ID" value="TDO51602.1"/>
    <property type="molecule type" value="Genomic_DNA"/>
</dbReference>
<name>A0A4V6PT70_9ACTN</name>
<proteinExistence type="predicted"/>
<dbReference type="SUPFAM" id="SSF50129">
    <property type="entry name" value="GroES-like"/>
    <property type="match status" value="1"/>
</dbReference>
<keyword evidence="2" id="KW-1185">Reference proteome</keyword>
<protein>
    <recommendedName>
        <fullName evidence="3">Alcohol dehydrogenase-like protein</fullName>
    </recommendedName>
</protein>
<dbReference type="PANTHER" id="PTHR43482:SF1">
    <property type="entry name" value="PROTEIN AST1-RELATED"/>
    <property type="match status" value="1"/>
</dbReference>
<dbReference type="PANTHER" id="PTHR43482">
    <property type="entry name" value="PROTEIN AST1-RELATED"/>
    <property type="match status" value="1"/>
</dbReference>
<sequence>MEDFAVGDPVFGVVSKPFLGTGSLAQYVTVPAGRGVTVAPDGLSARDAGALGVSGAAAWDTLAALGPVEGKTVLISGATCGAGAFAISPRRGVLP</sequence>
<evidence type="ECO:0000313" key="2">
    <source>
        <dbReference type="Proteomes" id="UP000295388"/>
    </source>
</evidence>
<dbReference type="AlphaFoldDB" id="A0A4V6PT70"/>
<dbReference type="Gene3D" id="3.40.50.720">
    <property type="entry name" value="NAD(P)-binding Rossmann-like Domain"/>
    <property type="match status" value="1"/>
</dbReference>
<dbReference type="Gene3D" id="3.90.180.10">
    <property type="entry name" value="Medium-chain alcohol dehydrogenases, catalytic domain"/>
    <property type="match status" value="1"/>
</dbReference>
<reference evidence="1 2" key="1">
    <citation type="submission" date="2019-03" db="EMBL/GenBank/DDBJ databases">
        <title>Genomic Encyclopedia of Type Strains, Phase III (KMG-III): the genomes of soil and plant-associated and newly described type strains.</title>
        <authorList>
            <person name="Whitman W."/>
        </authorList>
    </citation>
    <scope>NUCLEOTIDE SEQUENCE [LARGE SCALE GENOMIC DNA]</scope>
    <source>
        <strain evidence="1 2">VKM Ac-2527</strain>
    </source>
</reference>
<gene>
    <name evidence="1" type="ORF">EV643_103341</name>
</gene>
<comment type="caution">
    <text evidence="1">The sequence shown here is derived from an EMBL/GenBank/DDBJ whole genome shotgun (WGS) entry which is preliminary data.</text>
</comment>
<accession>A0A4V6PT70</accession>
<dbReference type="InterPro" id="IPR052585">
    <property type="entry name" value="Lipid_raft_assoc_Zn_ADH"/>
</dbReference>
<dbReference type="InterPro" id="IPR011032">
    <property type="entry name" value="GroES-like_sf"/>
</dbReference>
<dbReference type="Proteomes" id="UP000295388">
    <property type="component" value="Unassembled WGS sequence"/>
</dbReference>
<evidence type="ECO:0000313" key="1">
    <source>
        <dbReference type="EMBL" id="TDO51602.1"/>
    </source>
</evidence>